<evidence type="ECO:0000256" key="1">
    <source>
        <dbReference type="SAM" id="SignalP"/>
    </source>
</evidence>
<proteinExistence type="predicted"/>
<evidence type="ECO:0000313" key="3">
    <source>
        <dbReference type="Proteomes" id="UP000053257"/>
    </source>
</evidence>
<accession>A0A0C3PIS5</accession>
<keyword evidence="1" id="KW-0732">Signal</keyword>
<organism evidence="2 3">
    <name type="scientific">Phlebiopsis gigantea (strain 11061_1 CR5-6)</name>
    <name type="common">White-rot fungus</name>
    <name type="synonym">Peniophora gigantea</name>
    <dbReference type="NCBI Taxonomy" id="745531"/>
    <lineage>
        <taxon>Eukaryota</taxon>
        <taxon>Fungi</taxon>
        <taxon>Dikarya</taxon>
        <taxon>Basidiomycota</taxon>
        <taxon>Agaricomycotina</taxon>
        <taxon>Agaricomycetes</taxon>
        <taxon>Polyporales</taxon>
        <taxon>Phanerochaetaceae</taxon>
        <taxon>Phlebiopsis</taxon>
    </lineage>
</organism>
<gene>
    <name evidence="2" type="ORF">PHLGIDRAFT_480981</name>
</gene>
<dbReference type="EMBL" id="KN840530">
    <property type="protein sequence ID" value="KIP05918.1"/>
    <property type="molecule type" value="Genomic_DNA"/>
</dbReference>
<evidence type="ECO:0000313" key="2">
    <source>
        <dbReference type="EMBL" id="KIP05918.1"/>
    </source>
</evidence>
<feature type="chain" id="PRO_5002180466" description="Alpha/beta-hydrolase" evidence="1">
    <location>
        <begin position="25"/>
        <end position="105"/>
    </location>
</feature>
<keyword evidence="3" id="KW-1185">Reference proteome</keyword>
<protein>
    <recommendedName>
        <fullName evidence="4">Alpha/beta-hydrolase</fullName>
    </recommendedName>
</protein>
<evidence type="ECO:0008006" key="4">
    <source>
        <dbReference type="Google" id="ProtNLM"/>
    </source>
</evidence>
<dbReference type="OrthoDB" id="425534at2759"/>
<dbReference type="HOGENOM" id="CLU_2237578_0_0_1"/>
<dbReference type="STRING" id="745531.A0A0C3PIS5"/>
<sequence>MRLPYFRAASSLLVFSGLIHDTLAKSHIARDNTDFSWASLASSTNLSWTPCYEAFQCTRFTVPLQYSDPSAGEAQIALLMSPSSFKPGDENYLGPILFNPGLAVQ</sequence>
<dbReference type="Proteomes" id="UP000053257">
    <property type="component" value="Unassembled WGS sequence"/>
</dbReference>
<name>A0A0C3PIS5_PHLG1</name>
<feature type="signal peptide" evidence="1">
    <location>
        <begin position="1"/>
        <end position="24"/>
    </location>
</feature>
<dbReference type="AlphaFoldDB" id="A0A0C3PIS5"/>
<reference evidence="2 3" key="1">
    <citation type="journal article" date="2014" name="PLoS Genet.">
        <title>Analysis of the Phlebiopsis gigantea genome, transcriptome and secretome provides insight into its pioneer colonization strategies of wood.</title>
        <authorList>
            <person name="Hori C."/>
            <person name="Ishida T."/>
            <person name="Igarashi K."/>
            <person name="Samejima M."/>
            <person name="Suzuki H."/>
            <person name="Master E."/>
            <person name="Ferreira P."/>
            <person name="Ruiz-Duenas F.J."/>
            <person name="Held B."/>
            <person name="Canessa P."/>
            <person name="Larrondo L.F."/>
            <person name="Schmoll M."/>
            <person name="Druzhinina I.S."/>
            <person name="Kubicek C.P."/>
            <person name="Gaskell J.A."/>
            <person name="Kersten P."/>
            <person name="St John F."/>
            <person name="Glasner J."/>
            <person name="Sabat G."/>
            <person name="Splinter BonDurant S."/>
            <person name="Syed K."/>
            <person name="Yadav J."/>
            <person name="Mgbeahuruike A.C."/>
            <person name="Kovalchuk A."/>
            <person name="Asiegbu F.O."/>
            <person name="Lackner G."/>
            <person name="Hoffmeister D."/>
            <person name="Rencoret J."/>
            <person name="Gutierrez A."/>
            <person name="Sun H."/>
            <person name="Lindquist E."/>
            <person name="Barry K."/>
            <person name="Riley R."/>
            <person name="Grigoriev I.V."/>
            <person name="Henrissat B."/>
            <person name="Kues U."/>
            <person name="Berka R.M."/>
            <person name="Martinez A.T."/>
            <person name="Covert S.F."/>
            <person name="Blanchette R.A."/>
            <person name="Cullen D."/>
        </authorList>
    </citation>
    <scope>NUCLEOTIDE SEQUENCE [LARGE SCALE GENOMIC DNA]</scope>
    <source>
        <strain evidence="2 3">11061_1 CR5-6</strain>
    </source>
</reference>